<dbReference type="Gene3D" id="1.10.10.10">
    <property type="entry name" value="Winged helix-like DNA-binding domain superfamily/Winged helix DNA-binding domain"/>
    <property type="match status" value="1"/>
</dbReference>
<organism evidence="2 3">
    <name type="scientific">Aphanomyces euteiches</name>
    <dbReference type="NCBI Taxonomy" id="100861"/>
    <lineage>
        <taxon>Eukaryota</taxon>
        <taxon>Sar</taxon>
        <taxon>Stramenopiles</taxon>
        <taxon>Oomycota</taxon>
        <taxon>Saprolegniomycetes</taxon>
        <taxon>Saprolegniales</taxon>
        <taxon>Verrucalvaceae</taxon>
        <taxon>Aphanomyces</taxon>
    </lineage>
</organism>
<dbReference type="PANTHER" id="PTHR12732">
    <property type="entry name" value="UNCHARACTERIZED PROTEASOME COMPONENT REGION PCI-CONTAINING"/>
    <property type="match status" value="1"/>
</dbReference>
<name>A0A6G0WUJ9_9STRA</name>
<dbReference type="PANTHER" id="PTHR12732:SF0">
    <property type="entry name" value="PCI DOMAIN-CONTAINING PROTEIN 2"/>
    <property type="match status" value="1"/>
</dbReference>
<dbReference type="InterPro" id="IPR057985">
    <property type="entry name" value="TPR_PSMD3_N"/>
</dbReference>
<dbReference type="Pfam" id="PF25573">
    <property type="entry name" value="TPR_PSMD3_N"/>
    <property type="match status" value="1"/>
</dbReference>
<dbReference type="VEuPathDB" id="FungiDB:AeMF1_019787"/>
<dbReference type="SMART" id="SM00753">
    <property type="entry name" value="PAM"/>
    <property type="match status" value="1"/>
</dbReference>
<dbReference type="GO" id="GO:0070390">
    <property type="term" value="C:transcription export complex 2"/>
    <property type="evidence" value="ECO:0007669"/>
    <property type="project" value="TreeGrafter"/>
</dbReference>
<dbReference type="PROSITE" id="PS50250">
    <property type="entry name" value="PCI"/>
    <property type="match status" value="1"/>
</dbReference>
<proteinExistence type="predicted"/>
<accession>A0A6G0WUJ9</accession>
<dbReference type="GO" id="GO:0006368">
    <property type="term" value="P:transcription elongation by RNA polymerase II"/>
    <property type="evidence" value="ECO:0007669"/>
    <property type="project" value="TreeGrafter"/>
</dbReference>
<dbReference type="EMBL" id="VJMJ01000146">
    <property type="protein sequence ID" value="KAF0731173.1"/>
    <property type="molecule type" value="Genomic_DNA"/>
</dbReference>
<reference evidence="2 3" key="1">
    <citation type="submission" date="2019-07" db="EMBL/GenBank/DDBJ databases">
        <title>Genomics analysis of Aphanomyces spp. identifies a new class of oomycete effector associated with host adaptation.</title>
        <authorList>
            <person name="Gaulin E."/>
        </authorList>
    </citation>
    <scope>NUCLEOTIDE SEQUENCE [LARGE SCALE GENOMIC DNA]</scope>
    <source>
        <strain evidence="2 3">ATCC 201684</strain>
    </source>
</reference>
<dbReference type="GO" id="GO:0003723">
    <property type="term" value="F:RNA binding"/>
    <property type="evidence" value="ECO:0007669"/>
    <property type="project" value="InterPro"/>
</dbReference>
<dbReference type="GO" id="GO:0016973">
    <property type="term" value="P:poly(A)+ mRNA export from nucleus"/>
    <property type="evidence" value="ECO:0007669"/>
    <property type="project" value="TreeGrafter"/>
</dbReference>
<dbReference type="Pfam" id="PF01399">
    <property type="entry name" value="PCI"/>
    <property type="match status" value="1"/>
</dbReference>
<gene>
    <name evidence="2" type="ORF">Ae201684_011439</name>
</gene>
<evidence type="ECO:0000259" key="1">
    <source>
        <dbReference type="PROSITE" id="PS50250"/>
    </source>
</evidence>
<sequence length="393" mass="45256">MADLGGLVKDLEGCLQRQECQRAAQLLAISYRNSTEIFESEAAIESLCQRTFSGGYAEVMAPLLKAKKLVQQQQYVRAYESQIAGFIPFLEIFRDQTNWLVPLLQQLTYDTRILAQHADSELSQKRGVEVTESLENAEQHLKKGFSMTINDRASPELSKKPATLYIVNQLFKIYFRLNKISLCSNIIQAINKQNFEQFEMRDQVTYKYYLGRIRMFEDKYNDANECLSFAWQHCHKHHAKNKRMILQYLVPVKLVLGVLPSPELLREYRLDEYNPIASAIKRGDLLAFNQSLHLHQAKFIAQGMYLLMQKLRLLVMRTLLKKVYLIQQKNAKLKLTDFQIALEFAGASIDMDALECIVANLIFKRYIKGFISRKHGLLVLSKSNAFPAIGNAN</sequence>
<protein>
    <recommendedName>
        <fullName evidence="1">PCI domain-containing protein</fullName>
    </recommendedName>
</protein>
<keyword evidence="3" id="KW-1185">Reference proteome</keyword>
<dbReference type="InterPro" id="IPR000717">
    <property type="entry name" value="PCI_dom"/>
</dbReference>
<evidence type="ECO:0000313" key="3">
    <source>
        <dbReference type="Proteomes" id="UP000481153"/>
    </source>
</evidence>
<comment type="caution">
    <text evidence="2">The sequence shown here is derived from an EMBL/GenBank/DDBJ whole genome shotgun (WGS) entry which is preliminary data.</text>
</comment>
<dbReference type="GO" id="GO:0000973">
    <property type="term" value="P:post-transcriptional tethering of RNA polymerase II gene DNA at nuclear periphery"/>
    <property type="evidence" value="ECO:0007669"/>
    <property type="project" value="TreeGrafter"/>
</dbReference>
<dbReference type="GO" id="GO:0003690">
    <property type="term" value="F:double-stranded DNA binding"/>
    <property type="evidence" value="ECO:0007669"/>
    <property type="project" value="InterPro"/>
</dbReference>
<feature type="domain" description="PCI" evidence="1">
    <location>
        <begin position="204"/>
        <end position="385"/>
    </location>
</feature>
<dbReference type="InterPro" id="IPR045114">
    <property type="entry name" value="Csn12-like"/>
</dbReference>
<evidence type="ECO:0000313" key="2">
    <source>
        <dbReference type="EMBL" id="KAF0731173.1"/>
    </source>
</evidence>
<dbReference type="AlphaFoldDB" id="A0A6G0WUJ9"/>
<dbReference type="Proteomes" id="UP000481153">
    <property type="component" value="Unassembled WGS sequence"/>
</dbReference>
<dbReference type="InterPro" id="IPR036388">
    <property type="entry name" value="WH-like_DNA-bd_sf"/>
</dbReference>